<dbReference type="OrthoDB" id="2173042at2"/>
<feature type="domain" description="BIG2" evidence="1">
    <location>
        <begin position="155"/>
        <end position="231"/>
    </location>
</feature>
<proteinExistence type="predicted"/>
<evidence type="ECO:0000313" key="3">
    <source>
        <dbReference type="Proteomes" id="UP000198414"/>
    </source>
</evidence>
<sequence>MADQKFDGYSKDDLTKKLVDGETGGVTFDNLKPVTDYDFVATYAGQDPTKAGTDLGKVTTANPPKIAVTGVKFGEDSTNIDVGETKDLVATVSPDNATNKALKYSTSDATIAIIDADSGSTKGIKAGSVTITATSVDDASKKATVTLNVQKPTVNVTGITADKTLNVDVGKTAKITASVQPDNATDKGLAFASEDATIATVDADGTVHGVKAGKVNVTVSAHADGSKTATTAVTVTAA</sequence>
<organism evidence="2 3">
    <name type="scientific">Secundilactobacillus pentosiphilus</name>
    <dbReference type="NCBI Taxonomy" id="1714682"/>
    <lineage>
        <taxon>Bacteria</taxon>
        <taxon>Bacillati</taxon>
        <taxon>Bacillota</taxon>
        <taxon>Bacilli</taxon>
        <taxon>Lactobacillales</taxon>
        <taxon>Lactobacillaceae</taxon>
        <taxon>Secundilactobacillus</taxon>
    </lineage>
</organism>
<protein>
    <submittedName>
        <fullName evidence="2">Group 2 bacterial Ig family protein</fullName>
    </submittedName>
</protein>
<dbReference type="SUPFAM" id="SSF49373">
    <property type="entry name" value="Invasin/intimin cell-adhesion fragments"/>
    <property type="match status" value="2"/>
</dbReference>
<feature type="domain" description="BIG2" evidence="1">
    <location>
        <begin position="67"/>
        <end position="146"/>
    </location>
</feature>
<dbReference type="AlphaFoldDB" id="A0A1Z5IZC5"/>
<accession>A0A1Z5IZC5</accession>
<dbReference type="EMBL" id="BCMI01000032">
    <property type="protein sequence ID" value="GAX06996.1"/>
    <property type="molecule type" value="Genomic_DNA"/>
</dbReference>
<evidence type="ECO:0000259" key="1">
    <source>
        <dbReference type="SMART" id="SM00635"/>
    </source>
</evidence>
<dbReference type="InterPro" id="IPR003343">
    <property type="entry name" value="Big_2"/>
</dbReference>
<evidence type="ECO:0000313" key="2">
    <source>
        <dbReference type="EMBL" id="GAX06996.1"/>
    </source>
</evidence>
<dbReference type="Gene3D" id="2.60.40.1080">
    <property type="match status" value="2"/>
</dbReference>
<comment type="caution">
    <text evidence="2">The sequence shown here is derived from an EMBL/GenBank/DDBJ whole genome shotgun (WGS) entry which is preliminary data.</text>
</comment>
<dbReference type="Proteomes" id="UP000198414">
    <property type="component" value="Unassembled WGS sequence"/>
</dbReference>
<name>A0A1Z5IZC5_9LACO</name>
<dbReference type="SMART" id="SM00635">
    <property type="entry name" value="BID_2"/>
    <property type="match status" value="2"/>
</dbReference>
<reference evidence="2 3" key="1">
    <citation type="submission" date="2015-11" db="EMBL/GenBank/DDBJ databases">
        <title>Draft genome sequences of new species of the genus Lactobacillus isolated from orchardgrass silage.</title>
        <authorList>
            <person name="Tohno M."/>
            <person name="Tanizawa Y."/>
            <person name="Arita M."/>
        </authorList>
    </citation>
    <scope>NUCLEOTIDE SEQUENCE [LARGE SCALE GENOMIC DNA]</scope>
    <source>
        <strain evidence="2 3">IWT25</strain>
    </source>
</reference>
<gene>
    <name evidence="2" type="ORF">IWT25_02344</name>
</gene>
<dbReference type="Pfam" id="PF02368">
    <property type="entry name" value="Big_2"/>
    <property type="match status" value="2"/>
</dbReference>
<dbReference type="InterPro" id="IPR008964">
    <property type="entry name" value="Invasin/intimin_cell_adhesion"/>
</dbReference>
<dbReference type="RefSeq" id="WP_089121903.1">
    <property type="nucleotide sequence ID" value="NZ_BCMI01000032.1"/>
</dbReference>